<comment type="caution">
    <text evidence="1">The sequence shown here is derived from an EMBL/GenBank/DDBJ whole genome shotgun (WGS) entry which is preliminary data.</text>
</comment>
<sequence>MSEGQQALTFLPDAVALVDHEFAPGNDESGGQSRERLVLLDRNTGAELRELHSTPWYDVEGSTANEIQLSVVAAPGTLIVMRSPHASPTPGTTELIGFG</sequence>
<dbReference type="AlphaFoldDB" id="A0A4R4Y8F4"/>
<accession>A0A4R4Y8F4</accession>
<dbReference type="RefSeq" id="WP_132493003.1">
    <property type="nucleotide sequence ID" value="NZ_SMKW01000068.1"/>
</dbReference>
<evidence type="ECO:0000313" key="1">
    <source>
        <dbReference type="EMBL" id="TDD40695.1"/>
    </source>
</evidence>
<keyword evidence="2" id="KW-1185">Reference proteome</keyword>
<organism evidence="1 2">
    <name type="scientific">Saccharopolyspora elongata</name>
    <dbReference type="NCBI Taxonomy" id="2530387"/>
    <lineage>
        <taxon>Bacteria</taxon>
        <taxon>Bacillati</taxon>
        <taxon>Actinomycetota</taxon>
        <taxon>Actinomycetes</taxon>
        <taxon>Pseudonocardiales</taxon>
        <taxon>Pseudonocardiaceae</taxon>
        <taxon>Saccharopolyspora</taxon>
    </lineage>
</organism>
<reference evidence="1 2" key="1">
    <citation type="submission" date="2019-03" db="EMBL/GenBank/DDBJ databases">
        <title>Draft genome sequences of novel Actinobacteria.</title>
        <authorList>
            <person name="Sahin N."/>
            <person name="Ay H."/>
            <person name="Saygin H."/>
        </authorList>
    </citation>
    <scope>NUCLEOTIDE SEQUENCE [LARGE SCALE GENOMIC DNA]</scope>
    <source>
        <strain evidence="1 2">7K502</strain>
    </source>
</reference>
<dbReference type="Proteomes" id="UP000294947">
    <property type="component" value="Unassembled WGS sequence"/>
</dbReference>
<gene>
    <name evidence="1" type="ORF">E1288_35105</name>
</gene>
<proteinExistence type="predicted"/>
<evidence type="ECO:0000313" key="2">
    <source>
        <dbReference type="Proteomes" id="UP000294947"/>
    </source>
</evidence>
<protein>
    <submittedName>
        <fullName evidence="1">Uncharacterized protein</fullName>
    </submittedName>
</protein>
<name>A0A4R4Y8F4_9PSEU</name>
<dbReference type="EMBL" id="SMKW01000068">
    <property type="protein sequence ID" value="TDD40695.1"/>
    <property type="molecule type" value="Genomic_DNA"/>
</dbReference>